<dbReference type="Gene3D" id="3.40.50.150">
    <property type="entry name" value="Vaccinia Virus protein VP39"/>
    <property type="match status" value="1"/>
</dbReference>
<keyword evidence="1" id="KW-0808">Transferase</keyword>
<dbReference type="EC" id="2.1.1.242" evidence="1"/>
<dbReference type="SUPFAM" id="SSF53335">
    <property type="entry name" value="S-adenosyl-L-methionine-dependent methyltransferases"/>
    <property type="match status" value="1"/>
</dbReference>
<gene>
    <name evidence="1" type="ORF">MNBD_BACTEROID05-19</name>
</gene>
<keyword evidence="1" id="KW-0489">Methyltransferase</keyword>
<proteinExistence type="inferred from homology"/>
<protein>
    <submittedName>
        <fullName evidence="1">16S rRNA (Guanine(1516)-N(2))-methyltransferase</fullName>
        <ecNumber evidence="1">2.1.1.242</ecNumber>
    </submittedName>
</protein>
<sequence>MIGANVPLLPNEDYAEKIKKLSQDWDFDIREESSNDIYALEIIKNRLQLRTLKEPKVGAIYVDFLEGKSLYRLDYGGGRSQAIAKAVGLKKGLNPIVVDATAGLGRDSFVLAALGCRVHMLERSPFVAVLLEDGINRAKEDSRIGSWVTERLSVSCMDSISALSSLLFVPDVVYLDPMFPEKQKSALVKKDMRMIKEIVGSDSDAKSLFNIAVKTAKERVVVKRPAHAHSLVEQKPNTIIETKKNRFEIYLV</sequence>
<organism evidence="1">
    <name type="scientific">hydrothermal vent metagenome</name>
    <dbReference type="NCBI Taxonomy" id="652676"/>
    <lineage>
        <taxon>unclassified sequences</taxon>
        <taxon>metagenomes</taxon>
        <taxon>ecological metagenomes</taxon>
    </lineage>
</organism>
<dbReference type="AlphaFoldDB" id="A0A3B0UGW6"/>
<dbReference type="Gene3D" id="3.40.1630.10">
    <property type="entry name" value="YhiQ-like domain"/>
    <property type="match status" value="1"/>
</dbReference>
<dbReference type="InterPro" id="IPR007536">
    <property type="entry name" value="16SrRNA_methylTrfase_J"/>
</dbReference>
<dbReference type="PANTHER" id="PTHR36112:SF1">
    <property type="entry name" value="RIBOSOMAL RNA SMALL SUBUNIT METHYLTRANSFERASE J"/>
    <property type="match status" value="1"/>
</dbReference>
<name>A0A3B0UGW6_9ZZZZ</name>
<reference evidence="1" key="1">
    <citation type="submission" date="2018-06" db="EMBL/GenBank/DDBJ databases">
        <authorList>
            <person name="Zhirakovskaya E."/>
        </authorList>
    </citation>
    <scope>NUCLEOTIDE SEQUENCE</scope>
</reference>
<dbReference type="HAMAP" id="MF_01523">
    <property type="entry name" value="16SrRNA_methyltr_J"/>
    <property type="match status" value="1"/>
</dbReference>
<dbReference type="EMBL" id="UOEN01000437">
    <property type="protein sequence ID" value="VAW18866.1"/>
    <property type="molecule type" value="Genomic_DNA"/>
</dbReference>
<dbReference type="PANTHER" id="PTHR36112">
    <property type="entry name" value="RIBOSOMAL RNA SMALL SUBUNIT METHYLTRANSFERASE J"/>
    <property type="match status" value="1"/>
</dbReference>
<accession>A0A3B0UGW6</accession>
<evidence type="ECO:0000313" key="1">
    <source>
        <dbReference type="EMBL" id="VAW18866.1"/>
    </source>
</evidence>
<dbReference type="Pfam" id="PF04445">
    <property type="entry name" value="SAM_MT"/>
    <property type="match status" value="1"/>
</dbReference>
<dbReference type="GO" id="GO:0008990">
    <property type="term" value="F:rRNA (guanine-N2-)-methyltransferase activity"/>
    <property type="evidence" value="ECO:0007669"/>
    <property type="project" value="InterPro"/>
</dbReference>
<dbReference type="InterPro" id="IPR029063">
    <property type="entry name" value="SAM-dependent_MTases_sf"/>
</dbReference>